<dbReference type="Gene3D" id="1.25.40.10">
    <property type="entry name" value="Tetratricopeptide repeat domain"/>
    <property type="match status" value="7"/>
</dbReference>
<feature type="repeat" description="PPR" evidence="2">
    <location>
        <begin position="536"/>
        <end position="570"/>
    </location>
</feature>
<dbReference type="GO" id="GO:0009451">
    <property type="term" value="P:RNA modification"/>
    <property type="evidence" value="ECO:0007669"/>
    <property type="project" value="InterPro"/>
</dbReference>
<sequence>MMSRKHVLHYNKNVGLWIHNYCNAVQEVCSKYSLWINGLYTLLWVQEDFKGPISNLWHARYRHEASSYIALLKLCGKHKDLCRGAHIHQVIMQKGLISLCSDALIIMYIKCGELTEAKTLFEASPKKSIFMWTALISGFTQMDCGENALLYFDRMQDEGLSPDAVTFTCALKACGSIKAMEKGKQIHDQISKKGLLSSNIKLGNTLINMYAKCGALAKAHELLEELPNRNTVSWNAIIAGYRDQGKDEQALSAYEGMQSEGILPDVVTFICLLKACGSIGAIDKGKEIHEKINKLGFLETDLVLGNTLVDMYAKCNDMQRAQEVSDGLPIRDAISWNTLILGYAQQGEGENSLKCYDQMQKEGVSPTEVTFICVLKACANIGALERGIQIHDQTVERGLLQNNLVLGATVVDMYAKCGAVTKAEQVLKNLPVRSVIAWSALIAGYARHGQGERAISSFEEMLCEGFSPDIVTFISVLKACGSIQATDMGVLIHEKISEQGLLEKDIVLGTALLHMYLKCGSLTKARQVFEELCSRDAISWSALITGYAEYGENEQVFKCFEQMKREEVSPDSVTFMGVLKACSSMGAMEMGEKLHHEITKQGLLACDEILGTALLNMYAKCGALAKAHQVFEQLPVRNLVTWSALIAGHVEKGESEQALDCFKQMQQEGPCPDEAIFLAILGAYSRSGRVEDAQIFLGNMSLTYGVKPDSKLYGCLVDLFGRIGKLDKAVAMIRKIPDFWGGAWPAILCACEKLGDVNVGRWAFNHGMQMDKRDATYYVLMANIYAAAGLQKEAREIETVELENEAWRSSKKEKVISMTS</sequence>
<dbReference type="OMA" id="LENEAWR"/>
<dbReference type="InterPro" id="IPR046960">
    <property type="entry name" value="PPR_At4g14850-like_plant"/>
</dbReference>
<feature type="repeat" description="PPR" evidence="2">
    <location>
        <begin position="332"/>
        <end position="366"/>
    </location>
</feature>
<dbReference type="InterPro" id="IPR002885">
    <property type="entry name" value="PPR_rpt"/>
</dbReference>
<dbReference type="Proteomes" id="UP000825935">
    <property type="component" value="Chromosome 10"/>
</dbReference>
<dbReference type="PANTHER" id="PTHR24015">
    <property type="entry name" value="OS07G0578800 PROTEIN-RELATED"/>
    <property type="match status" value="1"/>
</dbReference>
<name>A0A8T2TYX0_CERRI</name>
<dbReference type="Pfam" id="PF13041">
    <property type="entry name" value="PPR_2"/>
    <property type="match status" value="5"/>
</dbReference>
<dbReference type="EMBL" id="CM035415">
    <property type="protein sequence ID" value="KAH7428142.1"/>
    <property type="molecule type" value="Genomic_DNA"/>
</dbReference>
<proteinExistence type="predicted"/>
<gene>
    <name evidence="3" type="ORF">KP509_10G077700</name>
</gene>
<dbReference type="GO" id="GO:0003723">
    <property type="term" value="F:RNA binding"/>
    <property type="evidence" value="ECO:0007669"/>
    <property type="project" value="InterPro"/>
</dbReference>
<evidence type="ECO:0008006" key="5">
    <source>
        <dbReference type="Google" id="ProtNLM"/>
    </source>
</evidence>
<protein>
    <recommendedName>
        <fullName evidence="5">Pentatricopeptide repeat-containing protein</fullName>
    </recommendedName>
</protein>
<dbReference type="FunFam" id="1.25.40.10:FF:000031">
    <property type="entry name" value="Pentatricopeptide repeat-containing protein mitochondrial"/>
    <property type="match status" value="2"/>
</dbReference>
<comment type="caution">
    <text evidence="3">The sequence shown here is derived from an EMBL/GenBank/DDBJ whole genome shotgun (WGS) entry which is preliminary data.</text>
</comment>
<dbReference type="PANTHER" id="PTHR24015:SF548">
    <property type="entry name" value="OS08G0340900 PROTEIN"/>
    <property type="match status" value="1"/>
</dbReference>
<dbReference type="OrthoDB" id="411857at2759"/>
<dbReference type="NCBIfam" id="TIGR00756">
    <property type="entry name" value="PPR"/>
    <property type="match status" value="6"/>
</dbReference>
<dbReference type="InterPro" id="IPR011990">
    <property type="entry name" value="TPR-like_helical_dom_sf"/>
</dbReference>
<dbReference type="FunFam" id="1.25.40.10:FF:000158">
    <property type="entry name" value="pentatricopeptide repeat-containing protein At2g33680"/>
    <property type="match status" value="1"/>
</dbReference>
<dbReference type="SUPFAM" id="SSF48452">
    <property type="entry name" value="TPR-like"/>
    <property type="match status" value="2"/>
</dbReference>
<evidence type="ECO:0000313" key="3">
    <source>
        <dbReference type="EMBL" id="KAH7428142.1"/>
    </source>
</evidence>
<dbReference type="FunFam" id="1.25.40.10:FF:000073">
    <property type="entry name" value="Pentatricopeptide repeat-containing protein chloroplastic"/>
    <property type="match status" value="1"/>
</dbReference>
<keyword evidence="1" id="KW-0677">Repeat</keyword>
<evidence type="ECO:0000256" key="2">
    <source>
        <dbReference type="PROSITE-ProRule" id="PRU00708"/>
    </source>
</evidence>
<feature type="repeat" description="PPR" evidence="2">
    <location>
        <begin position="230"/>
        <end position="264"/>
    </location>
</feature>
<reference evidence="3" key="1">
    <citation type="submission" date="2021-08" db="EMBL/GenBank/DDBJ databases">
        <title>WGS assembly of Ceratopteris richardii.</title>
        <authorList>
            <person name="Marchant D.B."/>
            <person name="Chen G."/>
            <person name="Jenkins J."/>
            <person name="Shu S."/>
            <person name="Leebens-Mack J."/>
            <person name="Grimwood J."/>
            <person name="Schmutz J."/>
            <person name="Soltis P."/>
            <person name="Soltis D."/>
            <person name="Chen Z.-H."/>
        </authorList>
    </citation>
    <scope>NUCLEOTIDE SEQUENCE</scope>
    <source>
        <strain evidence="3">Whitten #5841</strain>
        <tissue evidence="3">Leaf</tissue>
    </source>
</reference>
<dbReference type="PROSITE" id="PS51375">
    <property type="entry name" value="PPR"/>
    <property type="match status" value="6"/>
</dbReference>
<organism evidence="3 4">
    <name type="scientific">Ceratopteris richardii</name>
    <name type="common">Triangle waterfern</name>
    <dbReference type="NCBI Taxonomy" id="49495"/>
    <lineage>
        <taxon>Eukaryota</taxon>
        <taxon>Viridiplantae</taxon>
        <taxon>Streptophyta</taxon>
        <taxon>Embryophyta</taxon>
        <taxon>Tracheophyta</taxon>
        <taxon>Polypodiopsida</taxon>
        <taxon>Polypodiidae</taxon>
        <taxon>Polypodiales</taxon>
        <taxon>Pteridineae</taxon>
        <taxon>Pteridaceae</taxon>
        <taxon>Parkerioideae</taxon>
        <taxon>Ceratopteris</taxon>
    </lineage>
</organism>
<feature type="repeat" description="PPR" evidence="2">
    <location>
        <begin position="638"/>
        <end position="672"/>
    </location>
</feature>
<keyword evidence="4" id="KW-1185">Reference proteome</keyword>
<evidence type="ECO:0000256" key="1">
    <source>
        <dbReference type="ARBA" id="ARBA00022737"/>
    </source>
</evidence>
<dbReference type="AlphaFoldDB" id="A0A8T2TYX0"/>
<feature type="repeat" description="PPR" evidence="2">
    <location>
        <begin position="128"/>
        <end position="162"/>
    </location>
</feature>
<dbReference type="Pfam" id="PF01535">
    <property type="entry name" value="PPR"/>
    <property type="match status" value="3"/>
</dbReference>
<feature type="repeat" description="PPR" evidence="2">
    <location>
        <begin position="434"/>
        <end position="468"/>
    </location>
</feature>
<dbReference type="FunFam" id="1.25.40.10:FF:000344">
    <property type="entry name" value="Pentatricopeptide repeat-containing protein"/>
    <property type="match status" value="1"/>
</dbReference>
<dbReference type="GO" id="GO:0048731">
    <property type="term" value="P:system development"/>
    <property type="evidence" value="ECO:0007669"/>
    <property type="project" value="UniProtKB-ARBA"/>
</dbReference>
<accession>A0A8T2TYX0</accession>
<evidence type="ECO:0000313" key="4">
    <source>
        <dbReference type="Proteomes" id="UP000825935"/>
    </source>
</evidence>